<keyword evidence="3" id="KW-1185">Reference proteome</keyword>
<sequence>MKEIKHKAGKNRDKDHLSQQDLQADVKTFEPTNVPHPALETADGKNNGAEPAVYKNQRKAHS</sequence>
<feature type="region of interest" description="Disordered" evidence="1">
    <location>
        <begin position="1"/>
        <end position="62"/>
    </location>
</feature>
<dbReference type="Proteomes" id="UP000199072">
    <property type="component" value="Unassembled WGS sequence"/>
</dbReference>
<evidence type="ECO:0000313" key="2">
    <source>
        <dbReference type="EMBL" id="SDF29555.1"/>
    </source>
</evidence>
<gene>
    <name evidence="2" type="ORF">SAMN05216464_115147</name>
</gene>
<accession>A0A1G7JXL0</accession>
<proteinExistence type="predicted"/>
<dbReference type="STRING" id="1391627.SAMN05216464_115147"/>
<evidence type="ECO:0000256" key="1">
    <source>
        <dbReference type="SAM" id="MobiDB-lite"/>
    </source>
</evidence>
<dbReference type="EMBL" id="FNAI01000015">
    <property type="protein sequence ID" value="SDF29555.1"/>
    <property type="molecule type" value="Genomic_DNA"/>
</dbReference>
<name>A0A1G7JXL0_9SPHI</name>
<organism evidence="2 3">
    <name type="scientific">Mucilaginibacter pineti</name>
    <dbReference type="NCBI Taxonomy" id="1391627"/>
    <lineage>
        <taxon>Bacteria</taxon>
        <taxon>Pseudomonadati</taxon>
        <taxon>Bacteroidota</taxon>
        <taxon>Sphingobacteriia</taxon>
        <taxon>Sphingobacteriales</taxon>
        <taxon>Sphingobacteriaceae</taxon>
        <taxon>Mucilaginibacter</taxon>
    </lineage>
</organism>
<reference evidence="2 3" key="1">
    <citation type="submission" date="2016-10" db="EMBL/GenBank/DDBJ databases">
        <authorList>
            <person name="de Groot N.N."/>
        </authorList>
    </citation>
    <scope>NUCLEOTIDE SEQUENCE [LARGE SCALE GENOMIC DNA]</scope>
    <source>
        <strain evidence="2 3">47C3B</strain>
    </source>
</reference>
<dbReference type="AlphaFoldDB" id="A0A1G7JXL0"/>
<protein>
    <submittedName>
        <fullName evidence="2">Uncharacterized protein</fullName>
    </submittedName>
</protein>
<evidence type="ECO:0000313" key="3">
    <source>
        <dbReference type="Proteomes" id="UP000199072"/>
    </source>
</evidence>
<dbReference type="RefSeq" id="WP_162842773.1">
    <property type="nucleotide sequence ID" value="NZ_FNAI01000015.1"/>
</dbReference>